<comment type="caution">
    <text evidence="7">The sequence shown here is derived from an EMBL/GenBank/DDBJ whole genome shotgun (WGS) entry which is preliminary data.</text>
</comment>
<dbReference type="OrthoDB" id="544685at2759"/>
<dbReference type="GO" id="GO:0005789">
    <property type="term" value="C:endoplasmic reticulum membrane"/>
    <property type="evidence" value="ECO:0007669"/>
    <property type="project" value="UniProtKB-SubCell"/>
</dbReference>
<dbReference type="EMBL" id="LFZO01000172">
    <property type="protein sequence ID" value="KXT11961.1"/>
    <property type="molecule type" value="Genomic_DNA"/>
</dbReference>
<dbReference type="Pfam" id="PF00924">
    <property type="entry name" value="MS_channel_2nd"/>
    <property type="match status" value="1"/>
</dbReference>
<evidence type="ECO:0000256" key="3">
    <source>
        <dbReference type="PIRNR" id="PIRNR017209"/>
    </source>
</evidence>
<proteinExistence type="inferred from homology"/>
<evidence type="ECO:0000256" key="4">
    <source>
        <dbReference type="SAM" id="MobiDB-lite"/>
    </source>
</evidence>
<dbReference type="GO" id="GO:0005509">
    <property type="term" value="F:calcium ion binding"/>
    <property type="evidence" value="ECO:0007669"/>
    <property type="project" value="InterPro"/>
</dbReference>
<dbReference type="InterPro" id="IPR018247">
    <property type="entry name" value="EF_Hand_1_Ca_BS"/>
</dbReference>
<feature type="transmembrane region" description="Helical" evidence="5">
    <location>
        <begin position="213"/>
        <end position="238"/>
    </location>
</feature>
<evidence type="ECO:0000259" key="6">
    <source>
        <dbReference type="PROSITE" id="PS50222"/>
    </source>
</evidence>
<feature type="transmembrane region" description="Helical" evidence="5">
    <location>
        <begin position="172"/>
        <end position="193"/>
    </location>
</feature>
<dbReference type="InterPro" id="IPR010920">
    <property type="entry name" value="LSM_dom_sf"/>
</dbReference>
<feature type="domain" description="EF-hand" evidence="6">
    <location>
        <begin position="383"/>
        <end position="418"/>
    </location>
</feature>
<reference evidence="7 8" key="1">
    <citation type="submission" date="2015-07" db="EMBL/GenBank/DDBJ databases">
        <title>Comparative genomics of the Sigatoka disease complex on banana suggests a link between parallel evolutionary changes in Pseudocercospora fijiensis and Pseudocercospora eumusae and increased virulence on the banana host.</title>
        <authorList>
            <person name="Chang T.-C."/>
            <person name="Salvucci A."/>
            <person name="Crous P.W."/>
            <person name="Stergiopoulos I."/>
        </authorList>
    </citation>
    <scope>NUCLEOTIDE SEQUENCE [LARGE SCALE GENOMIC DNA]</scope>
    <source>
        <strain evidence="7 8">CBS 116634</strain>
    </source>
</reference>
<evidence type="ECO:0000256" key="5">
    <source>
        <dbReference type="SAM" id="Phobius"/>
    </source>
</evidence>
<dbReference type="InterPro" id="IPR016688">
    <property type="entry name" value="MscS-like_plants/fungi"/>
</dbReference>
<keyword evidence="8" id="KW-1185">Reference proteome</keyword>
<feature type="transmembrane region" description="Helical" evidence="5">
    <location>
        <begin position="467"/>
        <end position="494"/>
    </location>
</feature>
<dbReference type="Pfam" id="PF25886">
    <property type="entry name" value="Msy1"/>
    <property type="match status" value="1"/>
</dbReference>
<gene>
    <name evidence="7" type="ORF">AC579_1011</name>
</gene>
<keyword evidence="5" id="KW-0812">Transmembrane</keyword>
<dbReference type="Proteomes" id="UP000073492">
    <property type="component" value="Unassembled WGS sequence"/>
</dbReference>
<dbReference type="GO" id="GO:0005262">
    <property type="term" value="F:calcium channel activity"/>
    <property type="evidence" value="ECO:0007669"/>
    <property type="project" value="TreeGrafter"/>
</dbReference>
<feature type="region of interest" description="Disordered" evidence="4">
    <location>
        <begin position="725"/>
        <end position="751"/>
    </location>
</feature>
<evidence type="ECO:0000256" key="2">
    <source>
        <dbReference type="ARBA" id="ARBA00008017"/>
    </source>
</evidence>
<accession>A0A139IB33</accession>
<keyword evidence="3" id="KW-0256">Endoplasmic reticulum</keyword>
<evidence type="ECO:0000313" key="8">
    <source>
        <dbReference type="Proteomes" id="UP000073492"/>
    </source>
</evidence>
<dbReference type="GO" id="GO:0006874">
    <property type="term" value="P:intracellular calcium ion homeostasis"/>
    <property type="evidence" value="ECO:0007669"/>
    <property type="project" value="TreeGrafter"/>
</dbReference>
<keyword evidence="3 5" id="KW-0472">Membrane</keyword>
<name>A0A139IB33_9PEZI</name>
<dbReference type="PROSITE" id="PS50222">
    <property type="entry name" value="EF_HAND_2"/>
    <property type="match status" value="1"/>
</dbReference>
<feature type="transmembrane region" description="Helical" evidence="5">
    <location>
        <begin position="435"/>
        <end position="455"/>
    </location>
</feature>
<dbReference type="InterPro" id="IPR006685">
    <property type="entry name" value="MscS_channel_2nd"/>
</dbReference>
<keyword evidence="5" id="KW-1133">Transmembrane helix</keyword>
<evidence type="ECO:0000313" key="7">
    <source>
        <dbReference type="EMBL" id="KXT11961.1"/>
    </source>
</evidence>
<comment type="similarity">
    <text evidence="2 3">Belongs to the MscS (TC 1.A.23) family.</text>
</comment>
<dbReference type="PANTHER" id="PTHR31323">
    <property type="entry name" value="MECHANOSENSITIVE ION CHANNEL PROTEIN MSY2"/>
    <property type="match status" value="1"/>
</dbReference>
<feature type="transmembrane region" description="Helical" evidence="5">
    <location>
        <begin position="89"/>
        <end position="106"/>
    </location>
</feature>
<dbReference type="PANTHER" id="PTHR31323:SF14">
    <property type="entry name" value="MECHANOSENSITIVE ION CHANNEL PROTEIN MSY2"/>
    <property type="match status" value="1"/>
</dbReference>
<protein>
    <recommendedName>
        <fullName evidence="3">Mechanosensitive ion channel protein</fullName>
    </recommendedName>
</protein>
<dbReference type="SUPFAM" id="SSF50182">
    <property type="entry name" value="Sm-like ribonucleoproteins"/>
    <property type="match status" value="1"/>
</dbReference>
<comment type="subcellular location">
    <subcellularLocation>
        <location evidence="1">Endomembrane system</location>
        <topology evidence="1">Multi-pass membrane protein</topology>
    </subcellularLocation>
    <subcellularLocation>
        <location evidence="3">Endoplasmic reticulum membrane</location>
    </subcellularLocation>
</comment>
<sequence>MAAEHDIAVVSSDHSIDLEAQAEKKPAVTVTAVETGRPMLGRRKTSGSLDVTDIVGKAEVLAYDGEEDVLTKIGNFFYKIHSASVITRYALYILPVAALLAIPLVLTMTTYSHAKAQGIKLAGLFIWIEIIWLALWVCKLFAQSCPIVFQAACGMISTGIRKYSLVLKALEIPLSLLFWSIVSFATTDVIFVYNPDVYNSGKGGEWIKTLKMVWKAGIIVAAIFLIEKTIMQLISINYHRKQFDRKIRESKKLIRLLDLLYDASRRLFPEFGKDFAQEDAEIQNSTLAELQNALDKNAAGIGSKVLNNVHRVRDKATAAFGAMASDVTGQQLFSTTNAHSIVLKALETERSSKALARRLWLSFAAAGQDALYRKDIVEVLGSDYIEEAEEIFHTLDRDDNGDVSLEEMTLLIVGAGQERKDRATSMQDISSAIKVLDNMLSLVVVVAIAFIYATFFSKAFAAKTAQLWTSFTGLAFAIGGTVTEFLSCCIFLFVKHPYDVGDRVTIEHQELIVKHISLMYSVFQRVDNDGVVQIPHNVANNLWIENITRSRQMKERLHINVAATTKMEDIVALRREMEKFIATPENRRDFQPDFDIELISVGDMKSLELRVEVRHKSNWANEMLRNHRRNKFMCELLATMRRIPIEPPGGSGAPLGDPANPAYSVALSDNEAAAARAEKAKKVESGRLYPTGTSMSEFMGTQSALAGIGSSLLSPAMAMFPGLKQRQKHGYDDEQGMRRGSAWSLAPRPKY</sequence>
<feature type="transmembrane region" description="Helical" evidence="5">
    <location>
        <begin position="118"/>
        <end position="135"/>
    </location>
</feature>
<evidence type="ECO:0000256" key="1">
    <source>
        <dbReference type="ARBA" id="ARBA00004127"/>
    </source>
</evidence>
<dbReference type="PIRSF" id="PIRSF017209">
    <property type="entry name" value="Memb_At2g17000_prd"/>
    <property type="match status" value="1"/>
</dbReference>
<dbReference type="PROSITE" id="PS00018">
    <property type="entry name" value="EF_HAND_1"/>
    <property type="match status" value="1"/>
</dbReference>
<dbReference type="AlphaFoldDB" id="A0A139IB33"/>
<dbReference type="InterPro" id="IPR002048">
    <property type="entry name" value="EF_hand_dom"/>
</dbReference>
<dbReference type="InterPro" id="IPR058650">
    <property type="entry name" value="Msy1/2-like"/>
</dbReference>
<organism evidence="7 8">
    <name type="scientific">Pseudocercospora musae</name>
    <dbReference type="NCBI Taxonomy" id="113226"/>
    <lineage>
        <taxon>Eukaryota</taxon>
        <taxon>Fungi</taxon>
        <taxon>Dikarya</taxon>
        <taxon>Ascomycota</taxon>
        <taxon>Pezizomycotina</taxon>
        <taxon>Dothideomycetes</taxon>
        <taxon>Dothideomycetidae</taxon>
        <taxon>Mycosphaerellales</taxon>
        <taxon>Mycosphaerellaceae</taxon>
        <taxon>Pseudocercospora</taxon>
    </lineage>
</organism>